<dbReference type="Pfam" id="PF00704">
    <property type="entry name" value="Glyco_hydro_18"/>
    <property type="match status" value="1"/>
</dbReference>
<evidence type="ECO:0000259" key="4">
    <source>
        <dbReference type="PROSITE" id="PS50940"/>
    </source>
</evidence>
<evidence type="ECO:0000256" key="1">
    <source>
        <dbReference type="ARBA" id="ARBA00009121"/>
    </source>
</evidence>
<keyword evidence="5" id="KW-1185">Reference proteome</keyword>
<dbReference type="GO" id="GO:0006032">
    <property type="term" value="P:chitin catabolic process"/>
    <property type="evidence" value="ECO:0007669"/>
    <property type="project" value="TreeGrafter"/>
</dbReference>
<feature type="region of interest" description="Disordered" evidence="3">
    <location>
        <begin position="2065"/>
        <end position="2087"/>
    </location>
</feature>
<feature type="compositionally biased region" description="Polar residues" evidence="3">
    <location>
        <begin position="2065"/>
        <end position="2076"/>
    </location>
</feature>
<dbReference type="SUPFAM" id="SSF51445">
    <property type="entry name" value="(Trans)glycosidases"/>
    <property type="match status" value="1"/>
</dbReference>
<dbReference type="Gene3D" id="3.20.20.80">
    <property type="entry name" value="Glycosidases"/>
    <property type="match status" value="1"/>
</dbReference>
<dbReference type="SMART" id="SM00636">
    <property type="entry name" value="Glyco_18"/>
    <property type="match status" value="1"/>
</dbReference>
<feature type="domain" description="Chitin-binding type-2" evidence="4">
    <location>
        <begin position="384"/>
        <end position="449"/>
    </location>
</feature>
<dbReference type="InterPro" id="IPR036508">
    <property type="entry name" value="Chitin-bd_dom_sf"/>
</dbReference>
<dbReference type="SMART" id="SM00494">
    <property type="entry name" value="ChtBD2"/>
    <property type="match status" value="3"/>
</dbReference>
<dbReference type="InterPro" id="IPR011583">
    <property type="entry name" value="Chitinase_II/V-like_cat"/>
</dbReference>
<proteinExistence type="inferred from homology"/>
<feature type="compositionally biased region" description="Low complexity" evidence="3">
    <location>
        <begin position="2390"/>
        <end position="2411"/>
    </location>
</feature>
<dbReference type="KEGG" id="csol:105362380"/>
<name>A0AAJ7DVP8_9HYME</name>
<dbReference type="RefSeq" id="XP_011498121.1">
    <property type="nucleotide sequence ID" value="XM_011499819.1"/>
</dbReference>
<dbReference type="InterPro" id="IPR017853">
    <property type="entry name" value="GH"/>
</dbReference>
<gene>
    <name evidence="6" type="primary">LOC105362380</name>
</gene>
<feature type="region of interest" description="Disordered" evidence="3">
    <location>
        <begin position="2357"/>
        <end position="2415"/>
    </location>
</feature>
<dbReference type="InterPro" id="IPR029070">
    <property type="entry name" value="Chitinase_insertion_sf"/>
</dbReference>
<organism evidence="5 6">
    <name type="scientific">Ceratosolen solmsi marchali</name>
    <dbReference type="NCBI Taxonomy" id="326594"/>
    <lineage>
        <taxon>Eukaryota</taxon>
        <taxon>Metazoa</taxon>
        <taxon>Ecdysozoa</taxon>
        <taxon>Arthropoda</taxon>
        <taxon>Hexapoda</taxon>
        <taxon>Insecta</taxon>
        <taxon>Pterygota</taxon>
        <taxon>Neoptera</taxon>
        <taxon>Endopterygota</taxon>
        <taxon>Hymenoptera</taxon>
        <taxon>Apocrita</taxon>
        <taxon>Proctotrupomorpha</taxon>
        <taxon>Chalcidoidea</taxon>
        <taxon>Agaonidae</taxon>
        <taxon>Agaoninae</taxon>
        <taxon>Ceratosolen</taxon>
    </lineage>
</organism>
<dbReference type="Proteomes" id="UP000695007">
    <property type="component" value="Unplaced"/>
</dbReference>
<dbReference type="PANTHER" id="PTHR11177:SF235">
    <property type="entry name" value="CHITINASE-LIKE PROTEIN IDGF1-RELATED"/>
    <property type="match status" value="1"/>
</dbReference>
<dbReference type="GO" id="GO:0008061">
    <property type="term" value="F:chitin binding"/>
    <property type="evidence" value="ECO:0007669"/>
    <property type="project" value="UniProtKB-KW"/>
</dbReference>
<dbReference type="Pfam" id="PF01607">
    <property type="entry name" value="CBM_14"/>
    <property type="match status" value="3"/>
</dbReference>
<feature type="region of interest" description="Disordered" evidence="3">
    <location>
        <begin position="1093"/>
        <end position="1133"/>
    </location>
</feature>
<feature type="domain" description="Chitin-binding type-2" evidence="4">
    <location>
        <begin position="2415"/>
        <end position="2476"/>
    </location>
</feature>
<dbReference type="SUPFAM" id="SSF57625">
    <property type="entry name" value="Invertebrate chitin-binding proteins"/>
    <property type="match status" value="3"/>
</dbReference>
<evidence type="ECO:0000256" key="3">
    <source>
        <dbReference type="SAM" id="MobiDB-lite"/>
    </source>
</evidence>
<sequence length="2481" mass="271875">MKGQECPDRSVSTGRQIICYTRSDDTPHLEDAICHCTTLIHQGHDLQNLDVSELRGLQDSAKVVNSNLKVVMSISDKHELLKKSTTIRKEFVGNLTKVLNEVDGVELSVTADNKERLVSLIKDLKDEMANKSLDKMILLELPTEPEKLAKQFELKDLSKYVDVFTVATHYLKDSDETYRTFHPSRLMGLFDMLNTDSLVDLISGMGAPKHKILISVPAKALKFTLKQAESNTPRSLTVDEQPKFMDRKKLCETMSNGDWTVERDEDLTAPYAFKNTTWIAFEDETSLMIKSKYVILRDLYGLALRDVENDYKTNCGKSLVQSIYKAFVDVKRKTRAVILSSLEKDLKGTEITYPRHVRSSDFRIVRIVDTEGKIRAVRENTQTAFTCTRQGYFVHPKSCNRFYRCVKFNQDFDDYSVFEFDCPAGLAFDERTEVCVWPGSLSKGSACPGSSEIEPVPRSRFRCPSEPGFYADPQNCRWFFACYDLGGSEMVPYEFRCPFGLVFDENKLICEWPWKVPNCNSPEHNNRYNTYAYGNQYNGQEKHMPHDGIFGQNGFIIQTGYPGQGLASVQNSHNGENYDINRLKNVYDGNVFNGTGGFKSPAHIGIQYDGQNYDRVGIPSISVGGDGYNYNLGNNGGTGVNDNGKVYNTGGFVGPVLGQGEETYGSAGAHGIQLEYHGNNDDVSATTATVGNYDDKHYNVNGDVNPAIGHQGQTYYSVNNPQGGLEYEHNYNANGGIRTGVNYDGKSYNAKNGDKIAINQYGQTYNPVIIAETGSGYAHDHNAGRVNTIGTNYGESIYHTNNAVNPVVGYNNGQTYYPVNNPQDGVGYEHNYDSGYATGTRVNSNDAVKPVIGQDGQNFNPIRTPETDVGYNGYDYKTVVSKGSEVNCDKNLYNTHRVVEPALKPPEAGVGHGYNYKIDDAAGAGINSDDKNYNTNYGYNNGPTYYRIGTFDAGKTYHGYNNGNFAGTKVNYDANNYNSHETAGTGVGQNGQRHNAFGSANSGQTVQGNPNFNTYGYVTPQANLPGVDVVDCDDKQQPELPTAGVRYDGQYLNPSGVEFNYGQHGGYAEGGYNYPVYNNPGIVYGPSINTNKFHDQNVNTDNENHNKKDNTKSDDCDNKSSTNVNNDYNNKDITGYNKEGVKTTQFHSGNSVTTVGINNNFNQNTHVTTGLTDSPVNFADGLTSNTGYTSDNMYGYSKNPFTGYTVGTIGGNSAHVTTGGYASNTAGFTVKNTLPTNQYSNTHITKSVPGETTNFNAFDSTTRNDTYGGTNSVITIGNTQYVPSTVRPIMYNSSYNTAGFPTSTIIPFVTRQNTYNSVDADGTTPINSMGLTSAENFGNEYTNEAAKSFTDSGQTSKGFTSYGYPQNGQTFNKATNVDDYSKINFDGVTPVITVVRDGQNGISQDFAGATNFGGSSFTTTASNYGTDHTSNGLTNSPFIGQSITSSNTGITKFGESPKLPNNIIIRENGPDNTATNFIKSSGSYSASTVPTVVPLSNSLPQVELDNSKLFGVKFDVSSTSAPDTSTNNHPSTIEQNTGYRINEYYDNGGRGTIKYNNGQVANKVTENDIQDYRTSTYTRLPNSFIISAGNGANEQSTIQETQSESTIGSQDQQQSQGIFTNEGFTKTGPTKTGITTAQIGGSGSYVMGTGGTRVKPNPQNIGEQAFAGNFGATGSTINFETSTASTDFTNSDLLKYNTASETPEFTGYSYPRPLVEVEVKGSSSIPGQRQTTYSTRTTPSQTIQAYNNQNSVIIETKDQNNGVFSTTPSPFDNSINPLETFKTTVQRINTLSQTISTVKPELEAEFGVVVTTTPVPLTITTQKQSYQNNLSTKPDTYLDVGVSFNQENDYVSTVQGSTGSSDYSDITANFDQGNFGQKIAGQTIFTNVNYQQATTKTKAANQNSHLIKSTKDNYGFYTETGVYTTTESELLGSNQPIDFISTVNYPPSTKIPLTHSALKKPIVAAEFSQNQFDGSLAIDTARNINSADIKPQLSNYRILSNQATIEFPQQRSADNPLINQASRYSGSTYHTASNKFLNNEGSRNFAPQDLNAQILNNQASPYFVSQPQSNEISNKQNSRDFSHQTPSNKLINSFVPEKSYSRQNQDFNRQRTLIGSNVVTSFGGTNFDSGILAQNRENIKIISAFDGVTSKNSGLTQQSTTTAPEITTYTGDFGRMQGRTLSNAQNKNNKVIVKLSDLHPLILGKLGAECTCTADPFAIFRAPNKEPLPIKSQNRGPVDLANYDESDIYVDVESDKENGKDIDFIKNIPSNGLVKSSSLKANQDEGVGNVVVRSRGEPLSTYLPLPKTNTLSAYLPPARPSNTYLPSSTETLITPVYRKNQASLNAQTQSRRPLLIRVENTNANSPAITSKRRSSKSLFDGAPRTPNNLKSQIDSSDRQQSSISSKSTDSSPNDNLECARPGLFRHPKFCNKFYACHWDNWKKRYTLHVFNCPVHLAFDSSAGACNYPSKGPACQDNKLLV</sequence>
<comment type="similarity">
    <text evidence="1">Belongs to the glycosyl hydrolase 18 family. Chitinase class II subfamily.</text>
</comment>
<dbReference type="InterPro" id="IPR001223">
    <property type="entry name" value="Glyco_hydro18_cat"/>
</dbReference>
<accession>A0AAJ7DVP8</accession>
<dbReference type="PANTHER" id="PTHR11177">
    <property type="entry name" value="CHITINASE"/>
    <property type="match status" value="1"/>
</dbReference>
<reference evidence="6" key="1">
    <citation type="submission" date="2025-08" db="UniProtKB">
        <authorList>
            <consortium name="RefSeq"/>
        </authorList>
    </citation>
    <scope>IDENTIFICATION</scope>
</reference>
<dbReference type="GO" id="GO:0004568">
    <property type="term" value="F:chitinase activity"/>
    <property type="evidence" value="ECO:0007669"/>
    <property type="project" value="TreeGrafter"/>
</dbReference>
<evidence type="ECO:0000313" key="5">
    <source>
        <dbReference type="Proteomes" id="UP000695007"/>
    </source>
</evidence>
<keyword evidence="2" id="KW-0147">Chitin-binding</keyword>
<dbReference type="GeneID" id="105362380"/>
<dbReference type="InterPro" id="IPR050314">
    <property type="entry name" value="Glycosyl_Hydrlase_18"/>
</dbReference>
<dbReference type="Gene3D" id="2.170.140.10">
    <property type="entry name" value="Chitin binding domain"/>
    <property type="match status" value="3"/>
</dbReference>
<dbReference type="PROSITE" id="PS50940">
    <property type="entry name" value="CHIT_BIND_II"/>
    <property type="match status" value="3"/>
</dbReference>
<feature type="compositionally biased region" description="Basic and acidic residues" evidence="3">
    <location>
        <begin position="1102"/>
        <end position="1118"/>
    </location>
</feature>
<evidence type="ECO:0000313" key="6">
    <source>
        <dbReference type="RefSeq" id="XP_011498121.1"/>
    </source>
</evidence>
<dbReference type="GO" id="GO:0005576">
    <property type="term" value="C:extracellular region"/>
    <property type="evidence" value="ECO:0007669"/>
    <property type="project" value="InterPro"/>
</dbReference>
<feature type="compositionally biased region" description="Polar residues" evidence="3">
    <location>
        <begin position="2359"/>
        <end position="2368"/>
    </location>
</feature>
<evidence type="ECO:0000256" key="2">
    <source>
        <dbReference type="ARBA" id="ARBA00022669"/>
    </source>
</evidence>
<feature type="domain" description="Chitin-binding type-2" evidence="4">
    <location>
        <begin position="460"/>
        <end position="521"/>
    </location>
</feature>
<protein>
    <submittedName>
        <fullName evidence="6">Uncharacterized protein LOC105362380</fullName>
    </submittedName>
</protein>
<feature type="compositionally biased region" description="Polar residues" evidence="3">
    <location>
        <begin position="1119"/>
        <end position="1132"/>
    </location>
</feature>
<dbReference type="GO" id="GO:0005975">
    <property type="term" value="P:carbohydrate metabolic process"/>
    <property type="evidence" value="ECO:0007669"/>
    <property type="project" value="InterPro"/>
</dbReference>
<dbReference type="InterPro" id="IPR002557">
    <property type="entry name" value="Chitin-bd_dom"/>
</dbReference>
<dbReference type="Gene3D" id="3.10.50.10">
    <property type="match status" value="1"/>
</dbReference>